<dbReference type="Proteomes" id="UP000593818">
    <property type="component" value="Chromosome"/>
</dbReference>
<name>A0A7M2XJJ9_9NOCA</name>
<organism evidence="2 3">
    <name type="scientific">Rhodococcus pyridinivorans</name>
    <dbReference type="NCBI Taxonomy" id="103816"/>
    <lineage>
        <taxon>Bacteria</taxon>
        <taxon>Bacillati</taxon>
        <taxon>Actinomycetota</taxon>
        <taxon>Actinomycetes</taxon>
        <taxon>Mycobacteriales</taxon>
        <taxon>Nocardiaceae</taxon>
        <taxon>Rhodococcus</taxon>
    </lineage>
</organism>
<reference evidence="2 3" key="1">
    <citation type="submission" date="2020-10" db="EMBL/GenBank/DDBJ databases">
        <title>Whole genome sequence of oil-degrading bacteria Rhodococcus pyridinivorans strain 5Ap.</title>
        <authorList>
            <person name="Akhremchuk A.E."/>
            <person name="Valentovich L.N."/>
            <person name="Charniauskaya M.I."/>
            <person name="Bukliarevich H.A."/>
            <person name="Titok M.A."/>
        </authorList>
    </citation>
    <scope>NUCLEOTIDE SEQUENCE [LARGE SCALE GENOMIC DNA]</scope>
    <source>
        <strain evidence="2 3">5Ap</strain>
    </source>
</reference>
<dbReference type="Gene3D" id="3.40.50.300">
    <property type="entry name" value="P-loop containing nucleotide triphosphate hydrolases"/>
    <property type="match status" value="1"/>
</dbReference>
<feature type="region of interest" description="Disordered" evidence="1">
    <location>
        <begin position="271"/>
        <end position="293"/>
    </location>
</feature>
<protein>
    <recommendedName>
        <fullName evidence="4">Phage terminase large subunit-like protein</fullName>
    </recommendedName>
</protein>
<dbReference type="InterPro" id="IPR027417">
    <property type="entry name" value="P-loop_NTPase"/>
</dbReference>
<dbReference type="AlphaFoldDB" id="A0A7M2XJJ9"/>
<dbReference type="Pfam" id="PF03237">
    <property type="entry name" value="Terminase_6N"/>
    <property type="match status" value="1"/>
</dbReference>
<dbReference type="RefSeq" id="WP_193902222.1">
    <property type="nucleotide sequence ID" value="NZ_CP063450.1"/>
</dbReference>
<proteinExistence type="predicted"/>
<accession>A0A7M2XJJ9</accession>
<evidence type="ECO:0008006" key="4">
    <source>
        <dbReference type="Google" id="ProtNLM"/>
    </source>
</evidence>
<evidence type="ECO:0000313" key="2">
    <source>
        <dbReference type="EMBL" id="QOV97171.1"/>
    </source>
</evidence>
<dbReference type="EMBL" id="CP063450">
    <property type="protein sequence ID" value="QOV97171.1"/>
    <property type="molecule type" value="Genomic_DNA"/>
</dbReference>
<feature type="region of interest" description="Disordered" evidence="1">
    <location>
        <begin position="519"/>
        <end position="545"/>
    </location>
</feature>
<evidence type="ECO:0000256" key="1">
    <source>
        <dbReference type="SAM" id="MobiDB-lite"/>
    </source>
</evidence>
<evidence type="ECO:0000313" key="3">
    <source>
        <dbReference type="Proteomes" id="UP000593818"/>
    </source>
</evidence>
<sequence>MDNIATEKLRAYTHGWSAERKEAFMLWLRAQHTRNVIQSRYSHPAELAAAVDPNFVITPAVDVISRAVERVIREPQRNLLVTMPPQEGKSTLCAVWAPLRALQLNPDTRVIITAYGDSLAEDHSRKARGWIETAGTGAVDAITGQPVEDKLGLQLSRTSASVSSWQVTGGKGGYKAVGLGSSITGRAADLLVVDDPYKNMQEADSAAHRRKVSEWFKSVALTRLSPDASVIVIQTRWHESDLSGEILAAEAELPPHQRTWRHINIPAVSEAGIPDELGRPPGITMTSARGRTPEQFATRRRQVGERVWYALYQGTPTPAEGGLFTRTWFDTHQLDEQPDRSTMRIVAVDPAETGEGDEAGIIAAALLPDGTVALTHDRSEQMTSEQWGQAAVKLAMETQASEIAVETYTAGTTYVNVVKRAIKAYRDKLQAGFDGNDREIAAAIRRTHDLKVHPWRGKGDAVARSALLRQAVEVGTCRVVTDEMTTLVEQAVTWQQGQHQPDRVAAAIIAHDRLIARGGRTSSLGNPTRQATTAPAPNWLTRKIG</sequence>
<feature type="compositionally biased region" description="Polar residues" evidence="1">
    <location>
        <begin position="520"/>
        <end position="535"/>
    </location>
</feature>
<gene>
    <name evidence="2" type="ORF">INP59_14430</name>
</gene>
<keyword evidence="3" id="KW-1185">Reference proteome</keyword>